<comment type="subunit">
    <text evidence="13">Component of the NSL complex at least composed of KAT8/MOF, KANSL1, KANSL2, KANSL3, MCRS1, PHF20, OGT1/OGT, WDR5 and HCFC1.</text>
</comment>
<evidence type="ECO:0000256" key="11">
    <source>
        <dbReference type="ARBA" id="ARBA00033378"/>
    </source>
</evidence>
<evidence type="ECO:0000256" key="6">
    <source>
        <dbReference type="ARBA" id="ARBA00022843"/>
    </source>
</evidence>
<feature type="domain" description="KANL2-like probable zinc-finger" evidence="15">
    <location>
        <begin position="172"/>
        <end position="235"/>
    </location>
</feature>
<feature type="compositionally biased region" description="Pro residues" evidence="14">
    <location>
        <begin position="28"/>
        <end position="45"/>
    </location>
</feature>
<evidence type="ECO:0000259" key="15">
    <source>
        <dbReference type="Pfam" id="PF13891"/>
    </source>
</evidence>
<feature type="region of interest" description="Disordered" evidence="14">
    <location>
        <begin position="1"/>
        <end position="46"/>
    </location>
</feature>
<feature type="compositionally biased region" description="Low complexity" evidence="14">
    <location>
        <begin position="1"/>
        <end position="13"/>
    </location>
</feature>
<dbReference type="PANTHER" id="PTHR13453:SF1">
    <property type="entry name" value="KAT8 REGULATORY NSL COMPLEX SUBUNIT 2"/>
    <property type="match status" value="1"/>
</dbReference>
<evidence type="ECO:0000256" key="7">
    <source>
        <dbReference type="ARBA" id="ARBA00022853"/>
    </source>
</evidence>
<keyword evidence="6" id="KW-0832">Ubl conjugation</keyword>
<comment type="function">
    <text evidence="12">Non-catalytic component of the NSL histone acetyltransferase complex, a multiprotein complex that mediates histone H4 acetylation at 'Lys-5'- and 'Lys-8' (H4K5ac and H4K8ac) at transcription start sites and promotes transcription initiation. Required for NSL complex stability and for transcription of intraciliary transport genes in both ciliated and non-ciliated cells by regulating histone H4 acetylation at 'Lys-5'- and 'Lys-12' (H4K5ac and H4K12ac). This is necessary for cilium assembly in ciliated cells and for organization of the microtubule cytoskeleton in non-ciliated cells. Required within the NSL complex to maintain nuclear architecture stability by promoting KAT8-mediated acetylation of lamin LMNA.</text>
</comment>
<evidence type="ECO:0000256" key="3">
    <source>
        <dbReference type="ARBA" id="ARBA00015508"/>
    </source>
</evidence>
<keyword evidence="17" id="KW-1185">Reference proteome</keyword>
<evidence type="ECO:0000256" key="1">
    <source>
        <dbReference type="ARBA" id="ARBA00004123"/>
    </source>
</evidence>
<protein>
    <recommendedName>
        <fullName evidence="3">KAT8 regulatory NSL complex subunit 2</fullName>
    </recommendedName>
    <alternativeName>
        <fullName evidence="11">NSL complex protein NSL2</fullName>
    </alternativeName>
    <alternativeName>
        <fullName evidence="10">Non-specific lethal 2 homolog</fullName>
    </alternativeName>
</protein>
<dbReference type="InterPro" id="IPR026316">
    <property type="entry name" value="NSL2"/>
</dbReference>
<evidence type="ECO:0000256" key="4">
    <source>
        <dbReference type="ARBA" id="ARBA00022499"/>
    </source>
</evidence>
<evidence type="ECO:0000256" key="10">
    <source>
        <dbReference type="ARBA" id="ARBA00032947"/>
    </source>
</evidence>
<dbReference type="Proteomes" id="UP001346149">
    <property type="component" value="Unassembled WGS sequence"/>
</dbReference>
<dbReference type="EMBL" id="JAXQNO010000016">
    <property type="protein sequence ID" value="KAK4781399.1"/>
    <property type="molecule type" value="Genomic_DNA"/>
</dbReference>
<comment type="caution">
    <text evidence="16">The sequence shown here is derived from an EMBL/GenBank/DDBJ whole genome shotgun (WGS) entry which is preliminary data.</text>
</comment>
<evidence type="ECO:0000256" key="2">
    <source>
        <dbReference type="ARBA" id="ARBA00004173"/>
    </source>
</evidence>
<dbReference type="Pfam" id="PF13891">
    <property type="entry name" value="zf-C3HC3H_KANSL2"/>
    <property type="match status" value="1"/>
</dbReference>
<keyword evidence="8" id="KW-0496">Mitochondrion</keyword>
<keyword evidence="4" id="KW-1017">Isopeptide bond</keyword>
<organism evidence="16 17">
    <name type="scientific">Trapa natans</name>
    <name type="common">Water chestnut</name>
    <dbReference type="NCBI Taxonomy" id="22666"/>
    <lineage>
        <taxon>Eukaryota</taxon>
        <taxon>Viridiplantae</taxon>
        <taxon>Streptophyta</taxon>
        <taxon>Embryophyta</taxon>
        <taxon>Tracheophyta</taxon>
        <taxon>Spermatophyta</taxon>
        <taxon>Magnoliopsida</taxon>
        <taxon>eudicotyledons</taxon>
        <taxon>Gunneridae</taxon>
        <taxon>Pentapetalae</taxon>
        <taxon>rosids</taxon>
        <taxon>malvids</taxon>
        <taxon>Myrtales</taxon>
        <taxon>Lythraceae</taxon>
        <taxon>Trapa</taxon>
    </lineage>
</organism>
<evidence type="ECO:0000256" key="9">
    <source>
        <dbReference type="ARBA" id="ARBA00023242"/>
    </source>
</evidence>
<dbReference type="GO" id="GO:0005634">
    <property type="term" value="C:nucleus"/>
    <property type="evidence" value="ECO:0007669"/>
    <property type="project" value="UniProtKB-SubCell"/>
</dbReference>
<accession>A0AAN7QVH6</accession>
<dbReference type="InterPro" id="IPR025927">
    <property type="entry name" value="Znf_KANL2-like"/>
</dbReference>
<dbReference type="AlphaFoldDB" id="A0AAN7QVH6"/>
<evidence type="ECO:0000256" key="14">
    <source>
        <dbReference type="SAM" id="MobiDB-lite"/>
    </source>
</evidence>
<gene>
    <name evidence="16" type="ORF">SAY86_015501</name>
</gene>
<name>A0AAN7QVH6_TRANT</name>
<evidence type="ECO:0000313" key="17">
    <source>
        <dbReference type="Proteomes" id="UP001346149"/>
    </source>
</evidence>
<dbReference type="PANTHER" id="PTHR13453">
    <property type="entry name" value="KAT8 REGULATORY NSL COMPLEX SUBUNIT 2"/>
    <property type="match status" value="1"/>
</dbReference>
<keyword evidence="5" id="KW-0597">Phosphoprotein</keyword>
<evidence type="ECO:0000256" key="13">
    <source>
        <dbReference type="ARBA" id="ARBA00093543"/>
    </source>
</evidence>
<dbReference type="GO" id="GO:0006325">
    <property type="term" value="P:chromatin organization"/>
    <property type="evidence" value="ECO:0007669"/>
    <property type="project" value="UniProtKB-KW"/>
</dbReference>
<keyword evidence="9" id="KW-0539">Nucleus</keyword>
<keyword evidence="7" id="KW-0156">Chromatin regulator</keyword>
<dbReference type="GO" id="GO:0044545">
    <property type="term" value="C:NSL complex"/>
    <property type="evidence" value="ECO:0007669"/>
    <property type="project" value="TreeGrafter"/>
</dbReference>
<evidence type="ECO:0000256" key="12">
    <source>
        <dbReference type="ARBA" id="ARBA00093359"/>
    </source>
</evidence>
<reference evidence="16 17" key="1">
    <citation type="journal article" date="2023" name="Hortic Res">
        <title>Pangenome of water caltrop reveals structural variations and asymmetric subgenome divergence after allopolyploidization.</title>
        <authorList>
            <person name="Zhang X."/>
            <person name="Chen Y."/>
            <person name="Wang L."/>
            <person name="Yuan Y."/>
            <person name="Fang M."/>
            <person name="Shi L."/>
            <person name="Lu R."/>
            <person name="Comes H.P."/>
            <person name="Ma Y."/>
            <person name="Chen Y."/>
            <person name="Huang G."/>
            <person name="Zhou Y."/>
            <person name="Zheng Z."/>
            <person name="Qiu Y."/>
        </authorList>
    </citation>
    <scope>NUCLEOTIDE SEQUENCE [LARGE SCALE GENOMIC DNA]</scope>
    <source>
        <strain evidence="16">F231</strain>
    </source>
</reference>
<dbReference type="GO" id="GO:0005739">
    <property type="term" value="C:mitochondrion"/>
    <property type="evidence" value="ECO:0007669"/>
    <property type="project" value="UniProtKB-SubCell"/>
</dbReference>
<evidence type="ECO:0000256" key="5">
    <source>
        <dbReference type="ARBA" id="ARBA00022553"/>
    </source>
</evidence>
<comment type="subcellular location">
    <subcellularLocation>
        <location evidence="2">Mitochondrion</location>
    </subcellularLocation>
    <subcellularLocation>
        <location evidence="1">Nucleus</location>
    </subcellularLocation>
</comment>
<sequence>MACAATTATLRATQPPSTSKPPKNHNANPPPDPLNANPNPIPNPNPLSAAVAELNPLEQSPDVVALSRATHLTRPEVLRLRSRRLKRLARCYRDHYWALIEELKVQYREYYWEYGISPYKEALPASEEARQTNAQDLEYSGEDRYNNPNYKNNIAGASGKGDAEAKINNPRCAFVGCKLKAMALTSFCHLHILSDPKQKLYKPCCYVIKSAQAGPITCGKPILRSTAPSFCAVHFQKVQKHVTRALRKAGLNVASSNKLAPNFHIIVAEYVRQIQAKRKTACSSNQVMVDVKEETAG</sequence>
<proteinExistence type="predicted"/>
<evidence type="ECO:0000313" key="16">
    <source>
        <dbReference type="EMBL" id="KAK4781399.1"/>
    </source>
</evidence>
<evidence type="ECO:0000256" key="8">
    <source>
        <dbReference type="ARBA" id="ARBA00023128"/>
    </source>
</evidence>